<keyword evidence="2" id="KW-1185">Reference proteome</keyword>
<reference evidence="1 2" key="1">
    <citation type="journal article" date="2019" name="Gut">
        <title>Antibiotics-induced monodominance of a novel gut bacterial order.</title>
        <authorList>
            <person name="Hildebrand F."/>
            <person name="Moitinho-Silva L."/>
            <person name="Blasche S."/>
            <person name="Jahn M.T."/>
            <person name="Gossmann T.I."/>
            <person name="Heuerta-Cepas J."/>
            <person name="Hercog R."/>
            <person name="Luetge M."/>
            <person name="Bahram M."/>
            <person name="Pryszlak A."/>
            <person name="Alves R.J."/>
            <person name="Waszak S.M."/>
            <person name="Zhu A."/>
            <person name="Ye L."/>
            <person name="Costea P.I."/>
            <person name="Aalvink S."/>
            <person name="Belzer C."/>
            <person name="Forslund S.K."/>
            <person name="Sunagawa S."/>
            <person name="Hentschel U."/>
            <person name="Merten C."/>
            <person name="Patil K.R."/>
            <person name="Benes V."/>
            <person name="Bork P."/>
        </authorList>
    </citation>
    <scope>NUCLEOTIDE SEQUENCE [LARGE SCALE GENOMIC DNA]</scope>
    <source>
        <strain evidence="1 2">HDS1380</strain>
    </source>
</reference>
<name>A0A4Q2KA28_9FIRM</name>
<dbReference type="Proteomes" id="UP000291269">
    <property type="component" value="Unassembled WGS sequence"/>
</dbReference>
<dbReference type="Pfam" id="PF18555">
    <property type="entry name" value="MobL"/>
    <property type="match status" value="1"/>
</dbReference>
<protein>
    <recommendedName>
        <fullName evidence="3">Relaxase</fullName>
    </recommendedName>
</protein>
<organism evidence="1 2">
    <name type="scientific">Candidatus Borkfalkia ceftriaxoniphila</name>
    <dbReference type="NCBI Taxonomy" id="2508949"/>
    <lineage>
        <taxon>Bacteria</taxon>
        <taxon>Bacillati</taxon>
        <taxon>Bacillota</taxon>
        <taxon>Clostridia</taxon>
        <taxon>Christensenellales</taxon>
        <taxon>Christensenellaceae</taxon>
        <taxon>Candidatus Borkfalkia</taxon>
    </lineage>
</organism>
<evidence type="ECO:0008006" key="3">
    <source>
        <dbReference type="Google" id="ProtNLM"/>
    </source>
</evidence>
<dbReference type="OrthoDB" id="1775746at2"/>
<proteinExistence type="predicted"/>
<evidence type="ECO:0000313" key="1">
    <source>
        <dbReference type="EMBL" id="RXZ60849.1"/>
    </source>
</evidence>
<dbReference type="AlphaFoldDB" id="A0A4Q2KA28"/>
<dbReference type="RefSeq" id="WP_129222934.1">
    <property type="nucleotide sequence ID" value="NZ_SDOZ01000002.1"/>
</dbReference>
<evidence type="ECO:0000313" key="2">
    <source>
        <dbReference type="Proteomes" id="UP000291269"/>
    </source>
</evidence>
<dbReference type="EMBL" id="SDOZ01000002">
    <property type="protein sequence ID" value="RXZ60849.1"/>
    <property type="molecule type" value="Genomic_DNA"/>
</dbReference>
<gene>
    <name evidence="1" type="ORF">ESZ91_00215</name>
</gene>
<comment type="caution">
    <text evidence="1">The sequence shown here is derived from an EMBL/GenBank/DDBJ whole genome shotgun (WGS) entry which is preliminary data.</text>
</comment>
<accession>A0A4Q2KA28</accession>
<sequence length="389" mass="45262">MPPDVIARVRYYDVSAPKRDFYGSAQKDDYLGYIDKGVQSTKAIDYLDYTDDGEKSSGAFGAEGLLTKSQKKELREKLRRTQSCIWDMVVSFEESYGKSNLTDATAARALLLKTLPKLFRATGLNPDNMTWFAGLHTNTDNRHIHICFFENEPQRFHRKTRTLRYRHGKIRSEALDTFKAEIVKHFMQPAEGVRRMRKLLTDKAQAVISQPYTAYSFTLKRLVKSLYGKIPYEGKIGYESENMRHCRETVDAITSCILKNGRGKIAYEKLTAELAARDGEILRLCERNKIRNPDRYLYAEKFQRDLYRRMGNIVIKEILKKRRNELLKACELRHAKARQKVYRESLTDCILTSMEIAARADAEAAECFREFREKLELAETERQLEQMEL</sequence>
<dbReference type="InterPro" id="IPR041073">
    <property type="entry name" value="MobL"/>
</dbReference>